<keyword evidence="4" id="KW-0597">Phosphoprotein</keyword>
<dbReference type="GO" id="GO:0031177">
    <property type="term" value="F:phosphopantetheine binding"/>
    <property type="evidence" value="ECO:0007669"/>
    <property type="project" value="InterPro"/>
</dbReference>
<dbReference type="InterPro" id="IPR036736">
    <property type="entry name" value="ACP-like_sf"/>
</dbReference>
<dbReference type="SUPFAM" id="SSF47336">
    <property type="entry name" value="ACP-like"/>
    <property type="match status" value="3"/>
</dbReference>
<keyword evidence="8" id="KW-1185">Reference proteome</keyword>
<dbReference type="CDD" id="cd05930">
    <property type="entry name" value="A_NRPS"/>
    <property type="match status" value="2"/>
</dbReference>
<evidence type="ECO:0000256" key="1">
    <source>
        <dbReference type="ARBA" id="ARBA00001957"/>
    </source>
</evidence>
<dbReference type="STRING" id="189381.GCA_900166615_01326"/>
<dbReference type="Gene3D" id="3.30.559.30">
    <property type="entry name" value="Nonribosomal peptide synthetase, condensation domain"/>
    <property type="match status" value="2"/>
</dbReference>
<comment type="cofactor">
    <cofactor evidence="1">
        <name>pantetheine 4'-phosphate</name>
        <dbReference type="ChEBI" id="CHEBI:47942"/>
    </cofactor>
</comment>
<dbReference type="Gene3D" id="1.10.1200.10">
    <property type="entry name" value="ACP-like"/>
    <property type="match status" value="3"/>
</dbReference>
<dbReference type="PANTHER" id="PTHR45527:SF1">
    <property type="entry name" value="FATTY ACID SYNTHASE"/>
    <property type="match status" value="1"/>
</dbReference>
<dbReference type="InterPro" id="IPR009081">
    <property type="entry name" value="PP-bd_ACP"/>
</dbReference>
<feature type="domain" description="Carrier" evidence="6">
    <location>
        <begin position="1576"/>
        <end position="1651"/>
    </location>
</feature>
<dbReference type="NCBIfam" id="TIGR01733">
    <property type="entry name" value="AA-adenyl-dom"/>
    <property type="match status" value="2"/>
</dbReference>
<dbReference type="Pfam" id="PF00550">
    <property type="entry name" value="PP-binding"/>
    <property type="match status" value="3"/>
</dbReference>
<dbReference type="InterPro" id="IPR001242">
    <property type="entry name" value="Condensation_dom"/>
</dbReference>
<evidence type="ECO:0000256" key="4">
    <source>
        <dbReference type="ARBA" id="ARBA00022553"/>
    </source>
</evidence>
<gene>
    <name evidence="7" type="ORF">AF331_12870</name>
</gene>
<reference evidence="8" key="1">
    <citation type="submission" date="2015-07" db="EMBL/GenBank/DDBJ databases">
        <title>Fjat-14235 jcm11544.</title>
        <authorList>
            <person name="Liu B."/>
            <person name="Wang J."/>
            <person name="Zhu Y."/>
            <person name="Liu G."/>
            <person name="Chen Q."/>
            <person name="Chen Z."/>
            <person name="Lan J."/>
            <person name="Che J."/>
            <person name="Ge C."/>
            <person name="Shi H."/>
            <person name="Pan Z."/>
            <person name="Liu X."/>
        </authorList>
    </citation>
    <scope>NUCLEOTIDE SEQUENCE [LARGE SCALE GENOMIC DNA]</scope>
    <source>
        <strain evidence="8">JCM 11544</strain>
    </source>
</reference>
<dbReference type="PATRIC" id="fig|189381.12.peg.2617"/>
<dbReference type="PROSITE" id="PS50075">
    <property type="entry name" value="CARRIER"/>
    <property type="match status" value="3"/>
</dbReference>
<dbReference type="PROSITE" id="PS00455">
    <property type="entry name" value="AMP_BINDING"/>
    <property type="match status" value="3"/>
</dbReference>
<dbReference type="InterPro" id="IPR042099">
    <property type="entry name" value="ANL_N_sf"/>
</dbReference>
<name>A0A0M0G4X7_9BACI</name>
<dbReference type="GO" id="GO:0043041">
    <property type="term" value="P:amino acid activation for nonribosomal peptide biosynthetic process"/>
    <property type="evidence" value="ECO:0007669"/>
    <property type="project" value="TreeGrafter"/>
</dbReference>
<dbReference type="GO" id="GO:0005737">
    <property type="term" value="C:cytoplasm"/>
    <property type="evidence" value="ECO:0007669"/>
    <property type="project" value="TreeGrafter"/>
</dbReference>
<accession>A0A0M0G4X7</accession>
<evidence type="ECO:0000259" key="6">
    <source>
        <dbReference type="PROSITE" id="PS50075"/>
    </source>
</evidence>
<dbReference type="InterPro" id="IPR045851">
    <property type="entry name" value="AMP-bd_C_sf"/>
</dbReference>
<dbReference type="RefSeq" id="WP_053428493.1">
    <property type="nucleotide sequence ID" value="NZ_LGUE01000004.1"/>
</dbReference>
<dbReference type="Proteomes" id="UP000037405">
    <property type="component" value="Unassembled WGS sequence"/>
</dbReference>
<evidence type="ECO:0000313" key="7">
    <source>
        <dbReference type="EMBL" id="KON84889.1"/>
    </source>
</evidence>
<feature type="domain" description="Carrier" evidence="6">
    <location>
        <begin position="523"/>
        <end position="598"/>
    </location>
</feature>
<protein>
    <recommendedName>
        <fullName evidence="6">Carrier domain-containing protein</fullName>
    </recommendedName>
</protein>
<dbReference type="FunFam" id="3.40.50.980:FF:000002">
    <property type="entry name" value="Enterobactin synthetase component F"/>
    <property type="match status" value="1"/>
</dbReference>
<evidence type="ECO:0000256" key="2">
    <source>
        <dbReference type="ARBA" id="ARBA00006432"/>
    </source>
</evidence>
<dbReference type="PANTHER" id="PTHR45527">
    <property type="entry name" value="NONRIBOSOMAL PEPTIDE SYNTHETASE"/>
    <property type="match status" value="1"/>
</dbReference>
<feature type="domain" description="Carrier" evidence="6">
    <location>
        <begin position="2607"/>
        <end position="2682"/>
    </location>
</feature>
<dbReference type="GO" id="GO:0008610">
    <property type="term" value="P:lipid biosynthetic process"/>
    <property type="evidence" value="ECO:0007669"/>
    <property type="project" value="UniProtKB-ARBA"/>
</dbReference>
<dbReference type="EMBL" id="LGUE01000004">
    <property type="protein sequence ID" value="KON84889.1"/>
    <property type="molecule type" value="Genomic_DNA"/>
</dbReference>
<organism evidence="7 8">
    <name type="scientific">Rossellomorea marisflavi</name>
    <dbReference type="NCBI Taxonomy" id="189381"/>
    <lineage>
        <taxon>Bacteria</taxon>
        <taxon>Bacillati</taxon>
        <taxon>Bacillota</taxon>
        <taxon>Bacilli</taxon>
        <taxon>Bacillales</taxon>
        <taxon>Bacillaceae</taxon>
        <taxon>Rossellomorea</taxon>
    </lineage>
</organism>
<keyword evidence="5" id="KW-0045">Antibiotic biosynthesis</keyword>
<dbReference type="Gene3D" id="3.30.300.30">
    <property type="match status" value="3"/>
</dbReference>
<dbReference type="Gene3D" id="3.30.559.10">
    <property type="entry name" value="Chloramphenicol acetyltransferase-like domain"/>
    <property type="match status" value="2"/>
</dbReference>
<dbReference type="FunFam" id="1.10.1200.10:FF:000016">
    <property type="entry name" value="Non-ribosomal peptide synthase"/>
    <property type="match status" value="1"/>
</dbReference>
<dbReference type="InterPro" id="IPR010071">
    <property type="entry name" value="AA_adenyl_dom"/>
</dbReference>
<dbReference type="InterPro" id="IPR025110">
    <property type="entry name" value="AMP-bd_C"/>
</dbReference>
<dbReference type="SUPFAM" id="SSF52777">
    <property type="entry name" value="CoA-dependent acyltransferases"/>
    <property type="match status" value="4"/>
</dbReference>
<dbReference type="Gene3D" id="2.30.38.10">
    <property type="entry name" value="Luciferase, Domain 3"/>
    <property type="match status" value="1"/>
</dbReference>
<dbReference type="Pfam" id="PF00668">
    <property type="entry name" value="Condensation"/>
    <property type="match status" value="2"/>
</dbReference>
<dbReference type="Gene3D" id="3.40.50.980">
    <property type="match status" value="2"/>
</dbReference>
<dbReference type="InterPro" id="IPR020806">
    <property type="entry name" value="PKS_PP-bd"/>
</dbReference>
<dbReference type="Pfam" id="PF13193">
    <property type="entry name" value="AMP-binding_C"/>
    <property type="match status" value="1"/>
</dbReference>
<dbReference type="GO" id="GO:0003824">
    <property type="term" value="F:catalytic activity"/>
    <property type="evidence" value="ECO:0007669"/>
    <property type="project" value="InterPro"/>
</dbReference>
<evidence type="ECO:0000313" key="8">
    <source>
        <dbReference type="Proteomes" id="UP000037405"/>
    </source>
</evidence>
<dbReference type="Pfam" id="PF00501">
    <property type="entry name" value="AMP-binding"/>
    <property type="match status" value="3"/>
</dbReference>
<dbReference type="GO" id="GO:0017000">
    <property type="term" value="P:antibiotic biosynthetic process"/>
    <property type="evidence" value="ECO:0007669"/>
    <property type="project" value="UniProtKB-KW"/>
</dbReference>
<evidence type="ECO:0000256" key="3">
    <source>
        <dbReference type="ARBA" id="ARBA00022450"/>
    </source>
</evidence>
<evidence type="ECO:0000256" key="5">
    <source>
        <dbReference type="ARBA" id="ARBA00023194"/>
    </source>
</evidence>
<dbReference type="SUPFAM" id="SSF56801">
    <property type="entry name" value="Acetyl-CoA synthetase-like"/>
    <property type="match status" value="3"/>
</dbReference>
<comment type="caution">
    <text evidence="7">The sequence shown here is derived from an EMBL/GenBank/DDBJ whole genome shotgun (WGS) entry which is preliminary data.</text>
</comment>
<dbReference type="PROSITE" id="PS00012">
    <property type="entry name" value="PHOSPHOPANTETHEINE"/>
    <property type="match status" value="1"/>
</dbReference>
<dbReference type="OrthoDB" id="9765680at2"/>
<dbReference type="FunFam" id="1.10.1200.10:FF:000005">
    <property type="entry name" value="Nonribosomal peptide synthetase 1"/>
    <property type="match status" value="1"/>
</dbReference>
<dbReference type="InterPro" id="IPR020845">
    <property type="entry name" value="AMP-binding_CS"/>
</dbReference>
<proteinExistence type="inferred from homology"/>
<dbReference type="CDD" id="cd19531">
    <property type="entry name" value="LCL_NRPS-like"/>
    <property type="match status" value="2"/>
</dbReference>
<dbReference type="InterPro" id="IPR023213">
    <property type="entry name" value="CAT-like_dom_sf"/>
</dbReference>
<dbReference type="NCBIfam" id="NF003417">
    <property type="entry name" value="PRK04813.1"/>
    <property type="match status" value="3"/>
</dbReference>
<dbReference type="SMART" id="SM00823">
    <property type="entry name" value="PKS_PP"/>
    <property type="match status" value="3"/>
</dbReference>
<comment type="similarity">
    <text evidence="2">Belongs to the ATP-dependent AMP-binding enzyme family.</text>
</comment>
<keyword evidence="3" id="KW-0596">Phosphopantetheine</keyword>
<dbReference type="CDD" id="cd17646">
    <property type="entry name" value="A_NRPS_AB3403-like"/>
    <property type="match status" value="1"/>
</dbReference>
<dbReference type="GO" id="GO:0044550">
    <property type="term" value="P:secondary metabolite biosynthetic process"/>
    <property type="evidence" value="ECO:0007669"/>
    <property type="project" value="TreeGrafter"/>
</dbReference>
<dbReference type="InterPro" id="IPR000873">
    <property type="entry name" value="AMP-dep_synth/lig_dom"/>
</dbReference>
<dbReference type="FunFam" id="3.40.50.980:FF:000001">
    <property type="entry name" value="Non-ribosomal peptide synthetase"/>
    <property type="match status" value="2"/>
</dbReference>
<dbReference type="InterPro" id="IPR006162">
    <property type="entry name" value="Ppantetheine_attach_site"/>
</dbReference>
<dbReference type="Gene3D" id="3.40.50.12780">
    <property type="entry name" value="N-terminal domain of ligase-like"/>
    <property type="match status" value="2"/>
</dbReference>
<sequence>MKNMIHGISGPSEIFPDHDLLIHQLIEKQVKKTPDNPAVLSDSLSLTYRELNERANQIAHVLIEKGLKREEPVAICLERSVELVTVLLGVLKAGGAYVPIDPSLPSRRIHELLEEVEAPVIISSYEQSITLAATQANTPLFIEDAFWTNRGKEDLSDCFGDGLMYIIYTSGSTGKPKGVMNTHLALNNRLQWMQKHFQLTENDRILQKTPYSFDVSVWEFFWPLMTGAALVVAEPQGHKDPDYLARTIVKYGITTVHFVPSMLQLFLEGVSPQLISPLKRVICSGEALKKSTEELFFSLYGQTDLYNLYGPTEAAIDVTWWKCTGDPSSSQVPIGFPISNTQLFIMDADGHPVRDGEEGELYIGGAGLAKGYYHRPDITRERFIEHPFCHGQKLYRTGDLCKRRSDGAIEYIGRNDFQVKIRGMRIELGEIESIIERQSGIKHSIVTAYEERDQAYLTAYVTLTDSENWNDNRLRETLREYLPDYKIPSFFVTMDEFPLSANGKIDRKQLPSPFQMIKSPLSGTLTPMEAHLKNIWESFLGHTITDTDTHFLHMGGNSLFAARLSRKLKEIYSIPVDLQTIFTYPTIQQQAAYLEGRKQLPVRKEVEPKGNRSLGETMSYAQKRLWFINELEGDSHLYNLPGYVEVHGKIDTEHIRERLDALLSSQEGLKSNFISRQGEPLCVIDQEKKSELHFTDLSGEPKAESICLEKMKADAMIAFNLSRDNLYQFHLYKISEEHYYFYYNFHHIIFDGWSETVFLHAVFAPHEEGPQSDYQDYVNRQALAVDSEEMLADVDYWRAKLEGDIPQIKLFKTQKELKVPSNEGETTTFPIPTELLKELEKMCTANSATLYMGMLALYKLLIYRLSHEKDIVVGTPIAGRNDERDQGTIGLFVNTVVIRDLLDEKMTFLDVLSTVKTSSLEAIARGDVPFEKVVEAVQPNRTLTQHPLFQYMFAFQNFPEFTHPADDVTISPPTLLSNGTSKFDLTLFLENEGEEMIGKWEYRTGAFDQEHMDDLTSMFLELLRSAVSCPATPLTELSLLSEDVEQHIIHGLNDTENVFPDVLLHELFEEQVERTPGQRAVVYEGMEMTYRELDERANQLARLLVRKGVSPDTPVGIVMNRSVEMVIGIVGILKAGGAYLPIDVDIPKNRMTDILLSAKATICLTNVGSLTLQSDSIEILNYESESAHIRSFGKTKPSVSMTPTNLVSVYYTSGSTGAPKGVSSTHQGWVNRVCWMQNKHHMQEGEVALQKTTLTFDDAAIEFFWPLMVGGTVALIPPGMHKDPVSILDYAMTYDVSLLQFVPSMLQMVVEEMTEEKKAKLSRLRVVVSSGEALKSELVEAFYQKMPGDLFNTWGATEVSIDSTCFDCKSYHQNAGEPLSEIVSVGRPIDNNRIYVLDSHLNPVPFAVPGDLYISGIGLARGYLNNPEKTKTSFVDDPFHTGEKMYRTGDRGYLTKQGDIMFLGREDNQVKIRGMRVELGEIESKIRAVEGVKDAVVLVVKNDEKSGLAAYFTSDAQEDIRLVIKQSIQLELPDYMVPGFFVQLTEFPLNANGKVARNQLPEATEAHLVLNSTYAEPRSRQEERVLEVWKEKLKVSQIGIHDNFFELGGHSLLAVQIMSSVNKLFSTSVPVKQLFEKPTVSGLTAALVQSDSATYNYERLTAKADDQEGIPLSDAQKRIWFLEHLHPGTSYHMPLVLSFEGHTDAMKLEATINKLMKRHDALKTVFHNKNGSPVQRVNHEMSVELNIIESNEGIQEIIQSECKEPFDLSKGPLVKGTVVNEKGKSTLILVFHHIICDGWSLNVIKEELLTLYAGGVLTDDTEVVQYPSYTLWQKEYEDSPENQAQMAFWKNELSGHVPVLQLPTDHIESGGTNHTIHMTLEGELSDEIKTFSKSRKLTPFMVFYSAYAALLSRMAGQNDIIVGTPVVNRNLQELEKSVGIYLNTLPLRTRVDEDHTSTDFFLQSKETILNAFTHGDRPFEKIVEEVQPERNLNRNPLFDVLINYRSFEEQKTYVINGVEVKEVEVDEIQSKFFMTFYIEETGDGFHLSLSYRNDLFSKARMDAFLLQLKRWVESSIQNPDQRVAEISLVTGDQHLPDLSADLRGQSYPRVTSLIERRAKEAPDSTAIEEKGLHFTYGKLVQTVDLLANSLPSVGISPGEVVAVYGKKSYRTIVGILGVLKAGSIFMTIDENIPEERAGSMLEEAGASLILTTMPVHSPRAFGQSKVRVVDMDDLLHESTENSLNGSGVSRGQNEEAYIYFTSGTTGKPKAIVGTHDGLSHFLHWQRDEFNIQPEDRFAHLTNVTFDVYLRDAFLPLISGAALCIPRDGERSMDFLYEAAITRCHAVPSLSTQWLKESPQARLPSLKSIFFAGEPLSQKLVSQWKGRSGADIICLYGQTETTLAKGFQREEEMLDQYEHLPIGNVLPDTQLYILNKAQTLCGIGELGEIVVRTPYRTKGYLHLPENGFKQNAFSDDPHDAVYFTGDLARYLPNGMIQIDGRDDDQIKIRGVRANKNEIIAAIKNLTGVNDCYVLDDKISGETTITAYVDVENEKVVPSIRQELIHVLPMAMIPSQFIPVPHMPVTASGKVDRRKLRGYKPSKREGSIPMESPTEAILLEIWKGLIERDDIHNTDNFFELGGHSLLIIRMAAAIQDRLGRELQLKDVFQYPTVHSLAAYLDTQGKITGSPTIKKIKRTKHLVKE</sequence>
<dbReference type="GO" id="GO:0072330">
    <property type="term" value="P:monocarboxylic acid biosynthetic process"/>
    <property type="evidence" value="ECO:0007669"/>
    <property type="project" value="UniProtKB-ARBA"/>
</dbReference>
<dbReference type="FunFam" id="3.40.50.12780:FF:000012">
    <property type="entry name" value="Non-ribosomal peptide synthetase"/>
    <property type="match status" value="1"/>
</dbReference>